<dbReference type="RefSeq" id="WP_209377324.1">
    <property type="nucleotide sequence ID" value="NZ_JAGIZA010000046.1"/>
</dbReference>
<name>A0A940N213_9PROT</name>
<evidence type="ECO:0000313" key="2">
    <source>
        <dbReference type="EMBL" id="MBP0496536.1"/>
    </source>
</evidence>
<evidence type="ECO:0000259" key="1">
    <source>
        <dbReference type="Pfam" id="PF21834"/>
    </source>
</evidence>
<dbReference type="Pfam" id="PF21834">
    <property type="entry name" value="DUF6894"/>
    <property type="match status" value="1"/>
</dbReference>
<gene>
    <name evidence="2" type="ORF">J5Y10_27405</name>
</gene>
<proteinExistence type="predicted"/>
<dbReference type="Proteomes" id="UP000677537">
    <property type="component" value="Unassembled WGS sequence"/>
</dbReference>
<dbReference type="InterPro" id="IPR054189">
    <property type="entry name" value="DUF6894"/>
</dbReference>
<reference evidence="2" key="1">
    <citation type="submission" date="2021-03" db="EMBL/GenBank/DDBJ databases">
        <authorList>
            <person name="So Y."/>
        </authorList>
    </citation>
    <scope>NUCLEOTIDE SEQUENCE</scope>
    <source>
        <strain evidence="2">SG15</strain>
    </source>
</reference>
<comment type="caution">
    <text evidence="2">The sequence shown here is derived from an EMBL/GenBank/DDBJ whole genome shotgun (WGS) entry which is preliminary data.</text>
</comment>
<organism evidence="2 3">
    <name type="scientific">Roseomonas indoligenes</name>
    <dbReference type="NCBI Taxonomy" id="2820811"/>
    <lineage>
        <taxon>Bacteria</taxon>
        <taxon>Pseudomonadati</taxon>
        <taxon>Pseudomonadota</taxon>
        <taxon>Alphaproteobacteria</taxon>
        <taxon>Acetobacterales</taxon>
        <taxon>Roseomonadaceae</taxon>
        <taxon>Roseomonas</taxon>
    </lineage>
</organism>
<dbReference type="EMBL" id="JAGIZA010000046">
    <property type="protein sequence ID" value="MBP0496536.1"/>
    <property type="molecule type" value="Genomic_DNA"/>
</dbReference>
<accession>A0A940N213</accession>
<dbReference type="AlphaFoldDB" id="A0A940N213"/>
<feature type="domain" description="DUF6894" evidence="1">
    <location>
        <begin position="3"/>
        <end position="71"/>
    </location>
</feature>
<evidence type="ECO:0000313" key="3">
    <source>
        <dbReference type="Proteomes" id="UP000677537"/>
    </source>
</evidence>
<protein>
    <recommendedName>
        <fullName evidence="1">DUF6894 domain-containing protein</fullName>
    </recommendedName>
</protein>
<sequence>MPRFYLDTSDGDFKITDHVGYDFADRDEARRLALDTLPDMARDKMPDGDRRDFICNVRDEAGKPIFTATLSLIARWLT</sequence>
<keyword evidence="3" id="KW-1185">Reference proteome</keyword>